<keyword evidence="4" id="KW-0804">Transcription</keyword>
<dbReference type="EMBL" id="RQTK01000885">
    <property type="protein sequence ID" value="RUS73922.1"/>
    <property type="molecule type" value="Genomic_DNA"/>
</dbReference>
<keyword evidence="10" id="KW-1185">Reference proteome</keyword>
<evidence type="ECO:0000256" key="4">
    <source>
        <dbReference type="ARBA" id="ARBA00023163"/>
    </source>
</evidence>
<dbReference type="PROSITE" id="PS01264">
    <property type="entry name" value="TBOX_2"/>
    <property type="match status" value="1"/>
</dbReference>
<feature type="region of interest" description="Disordered" evidence="7">
    <location>
        <begin position="267"/>
        <end position="343"/>
    </location>
</feature>
<gene>
    <name evidence="9" type="ORF">EGW08_018312</name>
</gene>
<evidence type="ECO:0000256" key="6">
    <source>
        <dbReference type="PROSITE-ProRule" id="PRU00201"/>
    </source>
</evidence>
<dbReference type="InterPro" id="IPR001699">
    <property type="entry name" value="TF_T-box"/>
</dbReference>
<reference evidence="9 10" key="1">
    <citation type="submission" date="2019-01" db="EMBL/GenBank/DDBJ databases">
        <title>A draft genome assembly of the solar-powered sea slug Elysia chlorotica.</title>
        <authorList>
            <person name="Cai H."/>
            <person name="Li Q."/>
            <person name="Fang X."/>
            <person name="Li J."/>
            <person name="Curtis N.E."/>
            <person name="Altenburger A."/>
            <person name="Shibata T."/>
            <person name="Feng M."/>
            <person name="Maeda T."/>
            <person name="Schwartz J.A."/>
            <person name="Shigenobu S."/>
            <person name="Lundholm N."/>
            <person name="Nishiyama T."/>
            <person name="Yang H."/>
            <person name="Hasebe M."/>
            <person name="Li S."/>
            <person name="Pierce S.K."/>
            <person name="Wang J."/>
        </authorList>
    </citation>
    <scope>NUCLEOTIDE SEQUENCE [LARGE SCALE GENOMIC DNA]</scope>
    <source>
        <strain evidence="9">EC2010</strain>
        <tissue evidence="9">Whole organism of an adult</tissue>
    </source>
</reference>
<evidence type="ECO:0000256" key="5">
    <source>
        <dbReference type="ARBA" id="ARBA00023242"/>
    </source>
</evidence>
<evidence type="ECO:0000256" key="2">
    <source>
        <dbReference type="ARBA" id="ARBA00023015"/>
    </source>
</evidence>
<dbReference type="GO" id="GO:0005634">
    <property type="term" value="C:nucleus"/>
    <property type="evidence" value="ECO:0007669"/>
    <property type="project" value="UniProtKB-SubCell"/>
</dbReference>
<sequence length="406" mass="45322">QHSSPGLDTSAGSPGDNAGSDATDTPESGRATLPTLSTVAPGGGGPKSEPAPPSEPLHYKLLHVECKLEMKALWDRFDSLGTEMIVTKLGRRMFPTFQVRLFGLDPNSDYNVQMDFEPVDDKRYRYSFPTSCWVVAGKADTHMPPRRHVHPDSPAKGHQWMKQIITFDKLKLTNNLMDINGYIILNSMHKYQPRLRVLYRPGKGEQTDGVCLYRTFIFQETKFMAVTAYQNQSITRLKIDSNPFAKGFRDCDQNDCLGMSDFLPINSGCPPRPRPQPRPPHSSANFQLGLLAGSPRRKESPSAEEIQSGQTSMTSSLTPMTPPLTPMASMSSMPMLPSPLQASRPGQLYTDCYPYPPYSDAYMNSSKSRPSPYAYPMDYPATYSPRVKGLYSPQRTNSYAYGYESR</sequence>
<dbReference type="PANTHER" id="PTHR11267">
    <property type="entry name" value="T-BOX PROTEIN-RELATED"/>
    <property type="match status" value="1"/>
</dbReference>
<dbReference type="Proteomes" id="UP000271974">
    <property type="component" value="Unassembled WGS sequence"/>
</dbReference>
<dbReference type="InterPro" id="IPR008967">
    <property type="entry name" value="p53-like_TF_DNA-bd_sf"/>
</dbReference>
<comment type="subcellular location">
    <subcellularLocation>
        <location evidence="1 6">Nucleus</location>
    </subcellularLocation>
</comment>
<feature type="compositionally biased region" description="Low complexity" evidence="7">
    <location>
        <begin position="326"/>
        <end position="340"/>
    </location>
</feature>
<dbReference type="SMART" id="SM00425">
    <property type="entry name" value="TBOX"/>
    <property type="match status" value="1"/>
</dbReference>
<dbReference type="FunFam" id="2.60.40.820:FF:000007">
    <property type="entry name" value="T-box transcription factor"/>
    <property type="match status" value="1"/>
</dbReference>
<dbReference type="Pfam" id="PF00907">
    <property type="entry name" value="T-box"/>
    <property type="match status" value="1"/>
</dbReference>
<dbReference type="CDD" id="cd20187">
    <property type="entry name" value="T-box_TBX1_10-like"/>
    <property type="match status" value="1"/>
</dbReference>
<feature type="non-terminal residue" evidence="9">
    <location>
        <position position="1"/>
    </location>
</feature>
<evidence type="ECO:0000256" key="7">
    <source>
        <dbReference type="SAM" id="MobiDB-lite"/>
    </source>
</evidence>
<feature type="region of interest" description="Disordered" evidence="7">
    <location>
        <begin position="1"/>
        <end position="56"/>
    </location>
</feature>
<evidence type="ECO:0000259" key="8">
    <source>
        <dbReference type="PROSITE" id="PS50252"/>
    </source>
</evidence>
<feature type="compositionally biased region" description="Pro residues" evidence="7">
    <location>
        <begin position="270"/>
        <end position="280"/>
    </location>
</feature>
<evidence type="ECO:0000256" key="1">
    <source>
        <dbReference type="ARBA" id="ARBA00004123"/>
    </source>
</evidence>
<comment type="caution">
    <text evidence="9">The sequence shown here is derived from an EMBL/GenBank/DDBJ whole genome shotgun (WGS) entry which is preliminary data.</text>
</comment>
<dbReference type="STRING" id="188477.A0A433SX93"/>
<organism evidence="9 10">
    <name type="scientific">Elysia chlorotica</name>
    <name type="common">Eastern emerald elysia</name>
    <name type="synonym">Sea slug</name>
    <dbReference type="NCBI Taxonomy" id="188477"/>
    <lineage>
        <taxon>Eukaryota</taxon>
        <taxon>Metazoa</taxon>
        <taxon>Spiralia</taxon>
        <taxon>Lophotrochozoa</taxon>
        <taxon>Mollusca</taxon>
        <taxon>Gastropoda</taxon>
        <taxon>Heterobranchia</taxon>
        <taxon>Euthyneura</taxon>
        <taxon>Panpulmonata</taxon>
        <taxon>Sacoglossa</taxon>
        <taxon>Placobranchoidea</taxon>
        <taxon>Plakobranchidae</taxon>
        <taxon>Elysia</taxon>
    </lineage>
</organism>
<dbReference type="GO" id="GO:0000978">
    <property type="term" value="F:RNA polymerase II cis-regulatory region sequence-specific DNA binding"/>
    <property type="evidence" value="ECO:0007669"/>
    <property type="project" value="InterPro"/>
</dbReference>
<dbReference type="GO" id="GO:0000785">
    <property type="term" value="C:chromatin"/>
    <property type="evidence" value="ECO:0007669"/>
    <property type="project" value="TreeGrafter"/>
</dbReference>
<dbReference type="InterPro" id="IPR036960">
    <property type="entry name" value="T-box_sf"/>
</dbReference>
<dbReference type="PRINTS" id="PR00937">
    <property type="entry name" value="TBOX"/>
</dbReference>
<feature type="domain" description="T-box" evidence="8">
    <location>
        <begin position="68"/>
        <end position="250"/>
    </location>
</feature>
<keyword evidence="2" id="KW-0805">Transcription regulation</keyword>
<comment type="caution">
    <text evidence="6">Lacks conserved residue(s) required for the propagation of feature annotation.</text>
</comment>
<proteinExistence type="predicted"/>
<evidence type="ECO:0000313" key="10">
    <source>
        <dbReference type="Proteomes" id="UP000271974"/>
    </source>
</evidence>
<keyword evidence="5 6" id="KW-0539">Nucleus</keyword>
<dbReference type="AlphaFoldDB" id="A0A433SX93"/>
<name>A0A433SX93_ELYCH</name>
<dbReference type="Gene3D" id="2.60.40.820">
    <property type="entry name" value="Transcription factor, T-box"/>
    <property type="match status" value="1"/>
</dbReference>
<accession>A0A433SX93</accession>
<dbReference type="GO" id="GO:0001708">
    <property type="term" value="P:cell fate specification"/>
    <property type="evidence" value="ECO:0007669"/>
    <property type="project" value="TreeGrafter"/>
</dbReference>
<dbReference type="PROSITE" id="PS50252">
    <property type="entry name" value="TBOX_3"/>
    <property type="match status" value="1"/>
</dbReference>
<evidence type="ECO:0000256" key="3">
    <source>
        <dbReference type="ARBA" id="ARBA00023125"/>
    </source>
</evidence>
<dbReference type="OrthoDB" id="7442607at2759"/>
<dbReference type="SUPFAM" id="SSF49417">
    <property type="entry name" value="p53-like transcription factors"/>
    <property type="match status" value="1"/>
</dbReference>
<evidence type="ECO:0000313" key="9">
    <source>
        <dbReference type="EMBL" id="RUS73922.1"/>
    </source>
</evidence>
<keyword evidence="3 6" id="KW-0238">DNA-binding</keyword>
<dbReference type="GO" id="GO:0000981">
    <property type="term" value="F:DNA-binding transcription factor activity, RNA polymerase II-specific"/>
    <property type="evidence" value="ECO:0007669"/>
    <property type="project" value="TreeGrafter"/>
</dbReference>
<dbReference type="InterPro" id="IPR018186">
    <property type="entry name" value="TF_T-box_CS"/>
</dbReference>
<protein>
    <recommendedName>
        <fullName evidence="8">T-box domain-containing protein</fullName>
    </recommendedName>
</protein>
<dbReference type="GO" id="GO:0045893">
    <property type="term" value="P:positive regulation of DNA-templated transcription"/>
    <property type="evidence" value="ECO:0007669"/>
    <property type="project" value="InterPro"/>
</dbReference>
<feature type="compositionally biased region" description="Polar residues" evidence="7">
    <location>
        <begin position="1"/>
        <end position="12"/>
    </location>
</feature>
<dbReference type="InterPro" id="IPR046360">
    <property type="entry name" value="T-box_DNA-bd"/>
</dbReference>
<dbReference type="PROSITE" id="PS01283">
    <property type="entry name" value="TBOX_1"/>
    <property type="match status" value="1"/>
</dbReference>
<dbReference type="PANTHER" id="PTHR11267:SF195">
    <property type="entry name" value="OPTOMOTOR-BLIND-RELATED-GENE-1, ISOFORM A"/>
    <property type="match status" value="1"/>
</dbReference>